<evidence type="ECO:0000313" key="2">
    <source>
        <dbReference type="EMBL" id="KAK1897475.1"/>
    </source>
</evidence>
<evidence type="ECO:0000313" key="3">
    <source>
        <dbReference type="Proteomes" id="UP001228049"/>
    </source>
</evidence>
<keyword evidence="3" id="KW-1185">Reference proteome</keyword>
<dbReference type="EMBL" id="JASDAP010000009">
    <property type="protein sequence ID" value="KAK1897475.1"/>
    <property type="molecule type" value="Genomic_DNA"/>
</dbReference>
<reference evidence="2" key="1">
    <citation type="submission" date="2023-04" db="EMBL/GenBank/DDBJ databases">
        <title>Chromosome-level genome of Chaenocephalus aceratus.</title>
        <authorList>
            <person name="Park H."/>
        </authorList>
    </citation>
    <scope>NUCLEOTIDE SEQUENCE</scope>
    <source>
        <strain evidence="2">DE</strain>
        <tissue evidence="2">Muscle</tissue>
    </source>
</reference>
<proteinExistence type="predicted"/>
<comment type="caution">
    <text evidence="2">The sequence shown here is derived from an EMBL/GenBank/DDBJ whole genome shotgun (WGS) entry which is preliminary data.</text>
</comment>
<evidence type="ECO:0000256" key="1">
    <source>
        <dbReference type="SAM" id="MobiDB-lite"/>
    </source>
</evidence>
<organism evidence="2 3">
    <name type="scientific">Dissostichus eleginoides</name>
    <name type="common">Patagonian toothfish</name>
    <name type="synonym">Dissostichus amissus</name>
    <dbReference type="NCBI Taxonomy" id="100907"/>
    <lineage>
        <taxon>Eukaryota</taxon>
        <taxon>Metazoa</taxon>
        <taxon>Chordata</taxon>
        <taxon>Craniata</taxon>
        <taxon>Vertebrata</taxon>
        <taxon>Euteleostomi</taxon>
        <taxon>Actinopterygii</taxon>
        <taxon>Neopterygii</taxon>
        <taxon>Teleostei</taxon>
        <taxon>Neoteleostei</taxon>
        <taxon>Acanthomorphata</taxon>
        <taxon>Eupercaria</taxon>
        <taxon>Perciformes</taxon>
        <taxon>Notothenioidei</taxon>
        <taxon>Nototheniidae</taxon>
        <taxon>Dissostichus</taxon>
    </lineage>
</organism>
<accession>A0AAD9C7S5</accession>
<dbReference type="AlphaFoldDB" id="A0AAD9C7S5"/>
<name>A0AAD9C7S5_DISEL</name>
<sequence>MKVNVSSITPSSTGASLHLTGSTGYPSAILTEALSSQGRSSRGWQLKDLAHDTKHPFLRHPPIASPMRGTLEGKLKHVERQAMLHSKNEKHALKST</sequence>
<protein>
    <submittedName>
        <fullName evidence="2">Nodulation protein NoeC</fullName>
    </submittedName>
</protein>
<dbReference type="Proteomes" id="UP001228049">
    <property type="component" value="Unassembled WGS sequence"/>
</dbReference>
<gene>
    <name evidence="2" type="ORF">KUDE01_017007</name>
</gene>
<feature type="region of interest" description="Disordered" evidence="1">
    <location>
        <begin position="1"/>
        <end position="21"/>
    </location>
</feature>